<organism evidence="2 3">
    <name type="scientific">Pisum sativum</name>
    <name type="common">Garden pea</name>
    <name type="synonym">Lathyrus oleraceus</name>
    <dbReference type="NCBI Taxonomy" id="3888"/>
    <lineage>
        <taxon>Eukaryota</taxon>
        <taxon>Viridiplantae</taxon>
        <taxon>Streptophyta</taxon>
        <taxon>Embryophyta</taxon>
        <taxon>Tracheophyta</taxon>
        <taxon>Spermatophyta</taxon>
        <taxon>Magnoliopsida</taxon>
        <taxon>eudicotyledons</taxon>
        <taxon>Gunneridae</taxon>
        <taxon>Pentapetalae</taxon>
        <taxon>rosids</taxon>
        <taxon>fabids</taxon>
        <taxon>Fabales</taxon>
        <taxon>Fabaceae</taxon>
        <taxon>Papilionoideae</taxon>
        <taxon>50 kb inversion clade</taxon>
        <taxon>NPAAA clade</taxon>
        <taxon>Hologalegina</taxon>
        <taxon>IRL clade</taxon>
        <taxon>Fabeae</taxon>
        <taxon>Lathyrus</taxon>
    </lineage>
</organism>
<name>A0A9D5B4J6_PEA</name>
<keyword evidence="1" id="KW-0812">Transmembrane</keyword>
<dbReference type="Gramene" id="Psat03G0457000-T1">
    <property type="protein sequence ID" value="KAI5430040.1"/>
    <property type="gene ID" value="KIW84_034570"/>
</dbReference>
<keyword evidence="3" id="KW-1185">Reference proteome</keyword>
<evidence type="ECO:0000313" key="2">
    <source>
        <dbReference type="EMBL" id="KAI5430040.1"/>
    </source>
</evidence>
<evidence type="ECO:0000313" key="3">
    <source>
        <dbReference type="Proteomes" id="UP001058974"/>
    </source>
</evidence>
<dbReference type="Proteomes" id="UP001058974">
    <property type="component" value="Chromosome 3"/>
</dbReference>
<gene>
    <name evidence="2" type="ORF">KIW84_034570</name>
</gene>
<keyword evidence="1" id="KW-0472">Membrane</keyword>
<reference evidence="2 3" key="1">
    <citation type="journal article" date="2022" name="Nat. Genet.">
        <title>Improved pea reference genome and pan-genome highlight genomic features and evolutionary characteristics.</title>
        <authorList>
            <person name="Yang T."/>
            <person name="Liu R."/>
            <person name="Luo Y."/>
            <person name="Hu S."/>
            <person name="Wang D."/>
            <person name="Wang C."/>
            <person name="Pandey M.K."/>
            <person name="Ge S."/>
            <person name="Xu Q."/>
            <person name="Li N."/>
            <person name="Li G."/>
            <person name="Huang Y."/>
            <person name="Saxena R.K."/>
            <person name="Ji Y."/>
            <person name="Li M."/>
            <person name="Yan X."/>
            <person name="He Y."/>
            <person name="Liu Y."/>
            <person name="Wang X."/>
            <person name="Xiang C."/>
            <person name="Varshney R.K."/>
            <person name="Ding H."/>
            <person name="Gao S."/>
            <person name="Zong X."/>
        </authorList>
    </citation>
    <scope>NUCLEOTIDE SEQUENCE [LARGE SCALE GENOMIC DNA]</scope>
    <source>
        <strain evidence="2 3">cv. Zhongwan 6</strain>
    </source>
</reference>
<comment type="caution">
    <text evidence="2">The sequence shown here is derived from an EMBL/GenBank/DDBJ whole genome shotgun (WGS) entry which is preliminary data.</text>
</comment>
<feature type="transmembrane region" description="Helical" evidence="1">
    <location>
        <begin position="12"/>
        <end position="33"/>
    </location>
</feature>
<evidence type="ECO:0000256" key="1">
    <source>
        <dbReference type="SAM" id="Phobius"/>
    </source>
</evidence>
<accession>A0A9D5B4J6</accession>
<dbReference type="AlphaFoldDB" id="A0A9D5B4J6"/>
<dbReference type="EMBL" id="JAMSHJ010000003">
    <property type="protein sequence ID" value="KAI5430040.1"/>
    <property type="molecule type" value="Genomic_DNA"/>
</dbReference>
<sequence length="236" mass="28014">MCVILMQNTPLILYLSHIFRYFTIFFCSILFTIPCENTIMDHNDHSLEEQELNEYIYRDGKQVLIVEPLNIYKTLPDQIGDYVIEQINIYMRELRKLDEREDLEHQLAIVVFKEDGKKKKRGREIKSMVIGPISISFELPHFCFDSKIDIEKKLAAPRKIRENYGKDIDVTPLADRRFSIIERANNWTIELRKRDDNRIDIIATHLPSNKQFRTKPEVANFILYEALPKSKHKEKN</sequence>
<proteinExistence type="predicted"/>
<protein>
    <submittedName>
        <fullName evidence="2">Uncharacterized protein</fullName>
    </submittedName>
</protein>
<keyword evidence="1" id="KW-1133">Transmembrane helix</keyword>